<accession>A1ZS19</accession>
<dbReference type="EMBL" id="AAWS01000030">
    <property type="protein sequence ID" value="EAY26742.1"/>
    <property type="molecule type" value="Genomic_DNA"/>
</dbReference>
<name>A1ZS19_MICM2</name>
<gene>
    <name evidence="1" type="ORF">M23134_00708</name>
</gene>
<proteinExistence type="predicted"/>
<reference evidence="1 2" key="1">
    <citation type="submission" date="2007-01" db="EMBL/GenBank/DDBJ databases">
        <authorList>
            <person name="Haygood M."/>
            <person name="Podell S."/>
            <person name="Anderson C."/>
            <person name="Hopkinson B."/>
            <person name="Roe K."/>
            <person name="Barbeau K."/>
            <person name="Gaasterland T."/>
            <person name="Ferriera S."/>
            <person name="Johnson J."/>
            <person name="Kravitz S."/>
            <person name="Beeson K."/>
            <person name="Sutton G."/>
            <person name="Rogers Y.-H."/>
            <person name="Friedman R."/>
            <person name="Frazier M."/>
            <person name="Venter J.C."/>
        </authorList>
    </citation>
    <scope>NUCLEOTIDE SEQUENCE [LARGE SCALE GENOMIC DNA]</scope>
    <source>
        <strain evidence="1 2">ATCC 23134</strain>
    </source>
</reference>
<dbReference type="AlphaFoldDB" id="A1ZS19"/>
<dbReference type="Proteomes" id="UP000004095">
    <property type="component" value="Unassembled WGS sequence"/>
</dbReference>
<organism evidence="1 2">
    <name type="scientific">Microscilla marina ATCC 23134</name>
    <dbReference type="NCBI Taxonomy" id="313606"/>
    <lineage>
        <taxon>Bacteria</taxon>
        <taxon>Pseudomonadati</taxon>
        <taxon>Bacteroidota</taxon>
        <taxon>Cytophagia</taxon>
        <taxon>Cytophagales</taxon>
        <taxon>Microscillaceae</taxon>
        <taxon>Microscilla</taxon>
    </lineage>
</organism>
<protein>
    <submittedName>
        <fullName evidence="1">Metallophosphoesterase, putative</fullName>
    </submittedName>
</protein>
<comment type="caution">
    <text evidence="1">The sequence shown here is derived from an EMBL/GenBank/DDBJ whole genome shotgun (WGS) entry which is preliminary data.</text>
</comment>
<evidence type="ECO:0000313" key="2">
    <source>
        <dbReference type="Proteomes" id="UP000004095"/>
    </source>
</evidence>
<sequence>MIPPSKEAVQGKTILHGHEVFYLDEIVQRINARSLTIPLDNGCVYTKKHKRLDYTKTGRLCAFNLDTYGLTAIKNIDV</sequence>
<keyword evidence="2" id="KW-1185">Reference proteome</keyword>
<evidence type="ECO:0000313" key="1">
    <source>
        <dbReference type="EMBL" id="EAY26742.1"/>
    </source>
</evidence>